<feature type="chain" id="PRO_5026249941" description="Secreted protein" evidence="2">
    <location>
        <begin position="27"/>
        <end position="196"/>
    </location>
</feature>
<evidence type="ECO:0000256" key="2">
    <source>
        <dbReference type="SAM" id="SignalP"/>
    </source>
</evidence>
<evidence type="ECO:0000313" key="4">
    <source>
        <dbReference type="Proteomes" id="UP000436138"/>
    </source>
</evidence>
<dbReference type="EMBL" id="CP047020">
    <property type="protein sequence ID" value="QHA09301.1"/>
    <property type="molecule type" value="Genomic_DNA"/>
</dbReference>
<sequence>MPVRTPVSRRFLVLLVAAGAMTAACGHEPASHGPDTSAVQSSPPDSAASSAAASTRSDGIEEARQKAERERRQAAPPGVTITPSPVTGIAKGSEHFGTPVISQGDVTVYAARREKGGLTVPVEVVNSGRKRAFYRFRIRITGPGGFDATASASSNVVGLYPGTSWPTELTVSDPGHTPPSHPHITIESVERNEYKA</sequence>
<evidence type="ECO:0000256" key="1">
    <source>
        <dbReference type="SAM" id="MobiDB-lite"/>
    </source>
</evidence>
<protein>
    <recommendedName>
        <fullName evidence="5">Secreted protein</fullName>
    </recommendedName>
</protein>
<reference evidence="3 4" key="1">
    <citation type="submission" date="2019-12" db="EMBL/GenBank/DDBJ databases">
        <title>Streptomyces sp. strain T44 isolated from rhizosphere soil of Broussonetia papyrifera.</title>
        <authorList>
            <person name="Mo P."/>
        </authorList>
    </citation>
    <scope>NUCLEOTIDE SEQUENCE [LARGE SCALE GENOMIC DNA]</scope>
    <source>
        <strain evidence="3 4">T44</strain>
    </source>
</reference>
<name>A0A6I6NG31_9ACTN</name>
<dbReference type="PROSITE" id="PS51257">
    <property type="entry name" value="PROKAR_LIPOPROTEIN"/>
    <property type="match status" value="1"/>
</dbReference>
<evidence type="ECO:0000313" key="3">
    <source>
        <dbReference type="EMBL" id="QHA09301.1"/>
    </source>
</evidence>
<proteinExistence type="predicted"/>
<keyword evidence="2" id="KW-0732">Signal</keyword>
<organism evidence="3 4">
    <name type="scientific">Streptomyces broussonetiae</name>
    <dbReference type="NCBI Taxonomy" id="2686304"/>
    <lineage>
        <taxon>Bacteria</taxon>
        <taxon>Bacillati</taxon>
        <taxon>Actinomycetota</taxon>
        <taxon>Actinomycetes</taxon>
        <taxon>Kitasatosporales</taxon>
        <taxon>Streptomycetaceae</taxon>
        <taxon>Streptomyces</taxon>
    </lineage>
</organism>
<gene>
    <name evidence="3" type="ORF">GQF42_44525</name>
</gene>
<feature type="compositionally biased region" description="Basic and acidic residues" evidence="1">
    <location>
        <begin position="58"/>
        <end position="73"/>
    </location>
</feature>
<dbReference type="Proteomes" id="UP000436138">
    <property type="component" value="Chromosome"/>
</dbReference>
<accession>A0A6I6NG31</accession>
<feature type="region of interest" description="Disordered" evidence="1">
    <location>
        <begin position="25"/>
        <end position="97"/>
    </location>
</feature>
<keyword evidence="4" id="KW-1185">Reference proteome</keyword>
<dbReference type="KEGG" id="sbro:GQF42_44525"/>
<dbReference type="RefSeq" id="WP_158929561.1">
    <property type="nucleotide sequence ID" value="NZ_CP047020.1"/>
</dbReference>
<dbReference type="AlphaFoldDB" id="A0A6I6NG31"/>
<feature type="compositionally biased region" description="Low complexity" evidence="1">
    <location>
        <begin position="37"/>
        <end position="54"/>
    </location>
</feature>
<feature type="signal peptide" evidence="2">
    <location>
        <begin position="1"/>
        <end position="26"/>
    </location>
</feature>
<evidence type="ECO:0008006" key="5">
    <source>
        <dbReference type="Google" id="ProtNLM"/>
    </source>
</evidence>